<dbReference type="InterPro" id="IPR011453">
    <property type="entry name" value="DUF1559"/>
</dbReference>
<dbReference type="PANTHER" id="PTHR30093:SF2">
    <property type="entry name" value="TYPE II SECRETION SYSTEM PROTEIN H"/>
    <property type="match status" value="1"/>
</dbReference>
<proteinExistence type="predicted"/>
<keyword evidence="4" id="KW-1185">Reference proteome</keyword>
<dbReference type="KEGG" id="svp:Pan189_15380"/>
<reference evidence="3 4" key="1">
    <citation type="submission" date="2019-02" db="EMBL/GenBank/DDBJ databases">
        <title>Deep-cultivation of Planctomycetes and their phenomic and genomic characterization uncovers novel biology.</title>
        <authorList>
            <person name="Wiegand S."/>
            <person name="Jogler M."/>
            <person name="Boedeker C."/>
            <person name="Pinto D."/>
            <person name="Vollmers J."/>
            <person name="Rivas-Marin E."/>
            <person name="Kohn T."/>
            <person name="Peeters S.H."/>
            <person name="Heuer A."/>
            <person name="Rast P."/>
            <person name="Oberbeckmann S."/>
            <person name="Bunk B."/>
            <person name="Jeske O."/>
            <person name="Meyerdierks A."/>
            <person name="Storesund J.E."/>
            <person name="Kallscheuer N."/>
            <person name="Luecker S."/>
            <person name="Lage O.M."/>
            <person name="Pohl T."/>
            <person name="Merkel B.J."/>
            <person name="Hornburger P."/>
            <person name="Mueller R.-W."/>
            <person name="Bruemmer F."/>
            <person name="Labrenz M."/>
            <person name="Spormann A.M."/>
            <person name="Op den Camp H."/>
            <person name="Overmann J."/>
            <person name="Amann R."/>
            <person name="Jetten M.S.M."/>
            <person name="Mascher T."/>
            <person name="Medema M.H."/>
            <person name="Devos D.P."/>
            <person name="Kaster A.-K."/>
            <person name="Ovreas L."/>
            <person name="Rohde M."/>
            <person name="Galperin M.Y."/>
            <person name="Jogler C."/>
        </authorList>
    </citation>
    <scope>NUCLEOTIDE SEQUENCE [LARGE SCALE GENOMIC DNA]</scope>
    <source>
        <strain evidence="3 4">Pan189</strain>
    </source>
</reference>
<gene>
    <name evidence="3" type="ORF">Pan189_15380</name>
</gene>
<protein>
    <recommendedName>
        <fullName evidence="2">DUF1559 domain-containing protein</fullName>
    </recommendedName>
</protein>
<evidence type="ECO:0000313" key="3">
    <source>
        <dbReference type="EMBL" id="QDT37166.1"/>
    </source>
</evidence>
<evidence type="ECO:0000313" key="4">
    <source>
        <dbReference type="Proteomes" id="UP000317318"/>
    </source>
</evidence>
<dbReference type="Pfam" id="PF07596">
    <property type="entry name" value="SBP_bac_10"/>
    <property type="match status" value="1"/>
</dbReference>
<dbReference type="PANTHER" id="PTHR30093">
    <property type="entry name" value="GENERAL SECRETION PATHWAY PROTEIN G"/>
    <property type="match status" value="1"/>
</dbReference>
<evidence type="ECO:0000256" key="1">
    <source>
        <dbReference type="SAM" id="SignalP"/>
    </source>
</evidence>
<keyword evidence="1" id="KW-0732">Signal</keyword>
<dbReference type="AlphaFoldDB" id="A0A517QZT7"/>
<feature type="chain" id="PRO_5021944596" description="DUF1559 domain-containing protein" evidence="1">
    <location>
        <begin position="26"/>
        <end position="519"/>
    </location>
</feature>
<accession>A0A517QZT7</accession>
<feature type="signal peptide" evidence="1">
    <location>
        <begin position="1"/>
        <end position="25"/>
    </location>
</feature>
<feature type="domain" description="DUF1559" evidence="2">
    <location>
        <begin position="315"/>
        <end position="396"/>
    </location>
</feature>
<sequence length="519" mass="57108" precursor="true">MRTPTKWFCQAAIVIALLLPQQASAADWWADYLPDEVFAVVVIDAESIKPQAVLNRIATEEIQQSPIYPQLLQSAIMAQGLLDATKVKQVVAVISEPTPMSKTHCVLALQGRDASPALINNLLGNIPTPPGRNGEPGAAPKVIEIATVGDDRVLALELPSLLEGAKKRSEPYWQLDEIEKALKSVPTGGVRGVVMPTAEQKALARQQMPPGKKPFDELGRFFVSENLQWGAMGLTLGNEVKLKFIAKTPSTESAAEGVKLVSEAVNDKTSELSKAMSDPQMLVPSAEGDRMVLEFDGTETVAFVKDTLIRPAVKNAKAAAERSLMKNRLKQMMLSLHNFHDNYRSFPAPAVVDADKKPLLSWRVEMLPFLDEYDLYKEFRKDESWDSPHNKQLLSEMPDVFKTAGSEEKEGYTRIVAPVGDGMMFEKGKKFSIRDVTDGTSNTIMVLLANEESAVPWTKPDDLKIDLKKPLKGLDGQFDGTGFLCALADGSVRFISYNIGLRTLKNLLQRNDGQVIGEF</sequence>
<name>A0A517QZT7_9PLAN</name>
<dbReference type="RefSeq" id="WP_310821213.1">
    <property type="nucleotide sequence ID" value="NZ_CP036268.1"/>
</dbReference>
<organism evidence="3 4">
    <name type="scientific">Stratiformator vulcanicus</name>
    <dbReference type="NCBI Taxonomy" id="2527980"/>
    <lineage>
        <taxon>Bacteria</taxon>
        <taxon>Pseudomonadati</taxon>
        <taxon>Planctomycetota</taxon>
        <taxon>Planctomycetia</taxon>
        <taxon>Planctomycetales</taxon>
        <taxon>Planctomycetaceae</taxon>
        <taxon>Stratiformator</taxon>
    </lineage>
</organism>
<dbReference type="EMBL" id="CP036268">
    <property type="protein sequence ID" value="QDT37166.1"/>
    <property type="molecule type" value="Genomic_DNA"/>
</dbReference>
<evidence type="ECO:0000259" key="2">
    <source>
        <dbReference type="Pfam" id="PF07596"/>
    </source>
</evidence>
<dbReference type="Proteomes" id="UP000317318">
    <property type="component" value="Chromosome"/>
</dbReference>